<dbReference type="EMBL" id="JAIWQS010000012">
    <property type="protein sequence ID" value="KAJ8748365.1"/>
    <property type="molecule type" value="Genomic_DNA"/>
</dbReference>
<evidence type="ECO:0000313" key="3">
    <source>
        <dbReference type="Proteomes" id="UP001159364"/>
    </source>
</evidence>
<gene>
    <name evidence="2" type="ORF">K2173_003002</name>
</gene>
<evidence type="ECO:0000256" key="1">
    <source>
        <dbReference type="SAM" id="MobiDB-lite"/>
    </source>
</evidence>
<comment type="caution">
    <text evidence="2">The sequence shown here is derived from an EMBL/GenBank/DDBJ whole genome shotgun (WGS) entry which is preliminary data.</text>
</comment>
<feature type="region of interest" description="Disordered" evidence="1">
    <location>
        <begin position="83"/>
        <end position="144"/>
    </location>
</feature>
<protein>
    <submittedName>
        <fullName evidence="2">Uncharacterized protein</fullName>
    </submittedName>
</protein>
<name>A0AAV8S8K0_9ROSI</name>
<keyword evidence="3" id="KW-1185">Reference proteome</keyword>
<feature type="compositionally biased region" description="Polar residues" evidence="1">
    <location>
        <begin position="83"/>
        <end position="105"/>
    </location>
</feature>
<organism evidence="2 3">
    <name type="scientific">Erythroxylum novogranatense</name>
    <dbReference type="NCBI Taxonomy" id="1862640"/>
    <lineage>
        <taxon>Eukaryota</taxon>
        <taxon>Viridiplantae</taxon>
        <taxon>Streptophyta</taxon>
        <taxon>Embryophyta</taxon>
        <taxon>Tracheophyta</taxon>
        <taxon>Spermatophyta</taxon>
        <taxon>Magnoliopsida</taxon>
        <taxon>eudicotyledons</taxon>
        <taxon>Gunneridae</taxon>
        <taxon>Pentapetalae</taxon>
        <taxon>rosids</taxon>
        <taxon>fabids</taxon>
        <taxon>Malpighiales</taxon>
        <taxon>Erythroxylaceae</taxon>
        <taxon>Erythroxylum</taxon>
    </lineage>
</organism>
<dbReference type="AlphaFoldDB" id="A0AAV8S8K0"/>
<accession>A0AAV8S8K0</accession>
<reference evidence="2 3" key="1">
    <citation type="submission" date="2021-09" db="EMBL/GenBank/DDBJ databases">
        <title>Genomic insights and catalytic innovation underlie evolution of tropane alkaloids biosynthesis.</title>
        <authorList>
            <person name="Wang Y.-J."/>
            <person name="Tian T."/>
            <person name="Huang J.-P."/>
            <person name="Huang S.-X."/>
        </authorList>
    </citation>
    <scope>NUCLEOTIDE SEQUENCE [LARGE SCALE GENOMIC DNA]</scope>
    <source>
        <strain evidence="2">KIB-2018</strain>
        <tissue evidence="2">Leaf</tissue>
    </source>
</reference>
<evidence type="ECO:0000313" key="2">
    <source>
        <dbReference type="EMBL" id="KAJ8748365.1"/>
    </source>
</evidence>
<proteinExistence type="predicted"/>
<dbReference type="Proteomes" id="UP001159364">
    <property type="component" value="Linkage Group LG12"/>
</dbReference>
<feature type="compositionally biased region" description="Acidic residues" evidence="1">
    <location>
        <begin position="114"/>
        <end position="137"/>
    </location>
</feature>
<sequence length="186" mass="20781">MNTPDSVDNEIQEIRAHGYSTMKVATAKNIRRVDIWELRGLAHNYLMMKMAVAHNTTAYKQDKDVGTGENRVSICKEMMQDRNFGTKNSEGGLQSKTTNMGTSGVSKGGTDKEIGDEESSTSNEEVDNMDMESADTEALDHPENEELVPKVFDKMSDPIYSGTLEVKTKPSYVSLFRNDRELKQGM</sequence>